<accession>A0A2Z6RET5</accession>
<dbReference type="Gene3D" id="3.30.342.10">
    <property type="entry name" value="DNA Polymerase, chain B, domain 1"/>
    <property type="match status" value="1"/>
</dbReference>
<dbReference type="InterPro" id="IPR017964">
    <property type="entry name" value="DNA-dir_DNA_pol_B_CS"/>
</dbReference>
<evidence type="ECO:0000313" key="11">
    <source>
        <dbReference type="EMBL" id="GBB96059.1"/>
    </source>
</evidence>
<evidence type="ECO:0000256" key="2">
    <source>
        <dbReference type="ARBA" id="ARBA00022679"/>
    </source>
</evidence>
<dbReference type="InterPro" id="IPR043502">
    <property type="entry name" value="DNA/RNA_pol_sf"/>
</dbReference>
<feature type="compositionally biased region" description="Acidic residues" evidence="8">
    <location>
        <begin position="1102"/>
        <end position="1123"/>
    </location>
</feature>
<evidence type="ECO:0000256" key="7">
    <source>
        <dbReference type="RuleBase" id="RU000442"/>
    </source>
</evidence>
<dbReference type="PROSITE" id="PS00116">
    <property type="entry name" value="DNA_POLYMERASE_B"/>
    <property type="match status" value="1"/>
</dbReference>
<gene>
    <name evidence="11" type="ORF">RclHR1_26760001</name>
</gene>
<sequence>MHTPTSFDQTDRSGTARYDGAGPLAGIPSRNDIVAEFDNGMTAILQQSLSSKQPIHFMPTEVSDDTSEYVNGISSYILRITGTLINGQKAVVKITGIKPFFDVEVPEEMPLSTFKTRLVNILSNILKGTSKFGIENISAFPLKGYHTEKRAYIRITTWNHFDRYNALKAIRGVGIHTASDDLNCQYYYRKVAREERLPLSSWAVLSNYLYEHIQGSTYLFQVSVNNYNPISEDDYNNPLFSSALSRDRTLVLTWDIETYSSRKTGEVPNAKYEEDVVFMIGMTVHWKDDPEPLKQICLVDVETAPDPRWITIVCGNQTNILKAFALCWRHLAPDIEMGFNVSQYDWRFIVEKANKLGILKWMFNRMSFKPSSLEKIIKWEYRYNMIKVNDGKFHSKHLKIPGCVAIDVRPCFMGFYSKDEKSSLAYYLKECKLDNKVDLPIHRMNKYYEMALKETNATTAEQMHEVAKYCIIDALSCQRLMVKHNAINKYREVASIAFLSLFDAHYFAGGMKVCNLLSASAWQRGILTSMISSQQTETGKFPGAYVFPPVKGLENRRPVTGLDFASLYPSLIMTYNLSPDKIILSQEHAVSVEQSDKKLHKIEFLFNNNPQRAWSVQHNNIPEEKGLYVIVLEYLSAKRNELKRRLAPLKAKKEDMDLVISSMGKGLSLSEAIEQVLANAEKKKHSGLANNLYHFIHKEKHEFIAEYNSLCFDCSCLDAEQYALKVYMNTFYGTAGDSKSPFFLRELAGSVTSAGRRNIKLVADFVKSKGFQIKYGDTDSLYLVCPEEFFQECDTAYDNGNGFSKEEYWSQMVNISMGVIERLRDEVNDFLRNDNGSSFLKMAYEEVLFPVVFTGKKKYYGIPHTRKPNFNNKLFIRGVEIVKRGQSNLFRKVGRRIMDESMKVDNLCTLHQIIEDVLEETVKDISQTDLNEIIKTAVWRPDKNNKSVQRFISQMRDRHTREEADTKRLIKKGLTPKPYLYEIPEPGERFEYVVVENDLSQKVGDKMEYPEVARCLGKKIDISYYLKSVVGLCARFINYDDSYQPSSETLLEALKKLKDGVRRMICIHVMVNINITAPQMINVVYKLVNNGNKAGDNKADDGGIDEDDLDEDEEDEDEMDEDEVSKIRDSLAQKSAEKWVRGYIKNLHEGPKKDEAIISHLWKGARIYAKKLFDTTYADKGEHLTSNAYYQSFLNALDKQEESIRLKLSSLLKEISEVDIEYRDSMYKLVTKKRAMSLEQYLTSYYLDKCKLLADFRNTWYKVVGLEITRYRTLSKLQDDKKDDSSGADIDEIIELYS</sequence>
<evidence type="ECO:0000256" key="4">
    <source>
        <dbReference type="ARBA" id="ARBA00022932"/>
    </source>
</evidence>
<dbReference type="GO" id="GO:0000166">
    <property type="term" value="F:nucleotide binding"/>
    <property type="evidence" value="ECO:0007669"/>
    <property type="project" value="InterPro"/>
</dbReference>
<dbReference type="PANTHER" id="PTHR10322">
    <property type="entry name" value="DNA POLYMERASE CATALYTIC SUBUNIT"/>
    <property type="match status" value="1"/>
</dbReference>
<keyword evidence="2 7" id="KW-0808">Transferase</keyword>
<comment type="caution">
    <text evidence="11">The sequence shown here is derived from an EMBL/GenBank/DDBJ whole genome shotgun (WGS) entry which is preliminary data.</text>
</comment>
<dbReference type="InterPro" id="IPR006172">
    <property type="entry name" value="DNA-dir_DNA_pol_B"/>
</dbReference>
<dbReference type="GO" id="GO:0003677">
    <property type="term" value="F:DNA binding"/>
    <property type="evidence" value="ECO:0007669"/>
    <property type="project" value="UniProtKB-KW"/>
</dbReference>
<evidence type="ECO:0000256" key="5">
    <source>
        <dbReference type="ARBA" id="ARBA00023125"/>
    </source>
</evidence>
<evidence type="ECO:0000259" key="10">
    <source>
        <dbReference type="Pfam" id="PF03104"/>
    </source>
</evidence>
<organism evidence="11 12">
    <name type="scientific">Rhizophagus clarus</name>
    <dbReference type="NCBI Taxonomy" id="94130"/>
    <lineage>
        <taxon>Eukaryota</taxon>
        <taxon>Fungi</taxon>
        <taxon>Fungi incertae sedis</taxon>
        <taxon>Mucoromycota</taxon>
        <taxon>Glomeromycotina</taxon>
        <taxon>Glomeromycetes</taxon>
        <taxon>Glomerales</taxon>
        <taxon>Glomeraceae</taxon>
        <taxon>Rhizophagus</taxon>
    </lineage>
</organism>
<dbReference type="Gene3D" id="1.10.132.60">
    <property type="entry name" value="DNA polymerase family B, C-terminal domain"/>
    <property type="match status" value="1"/>
</dbReference>
<dbReference type="Gene3D" id="3.30.420.10">
    <property type="entry name" value="Ribonuclease H-like superfamily/Ribonuclease H"/>
    <property type="match status" value="1"/>
</dbReference>
<protein>
    <recommendedName>
        <fullName evidence="7">DNA polymerase</fullName>
        <ecNumber evidence="7">2.7.7.7</ecNumber>
    </recommendedName>
</protein>
<evidence type="ECO:0000256" key="1">
    <source>
        <dbReference type="ARBA" id="ARBA00005755"/>
    </source>
</evidence>
<feature type="domain" description="DNA-directed DNA polymerase family B multifunctional" evidence="9">
    <location>
        <begin position="516"/>
        <end position="653"/>
    </location>
</feature>
<feature type="domain" description="DNA-directed DNA polymerase family B multifunctional" evidence="9">
    <location>
        <begin position="835"/>
        <end position="1036"/>
    </location>
</feature>
<evidence type="ECO:0000259" key="9">
    <source>
        <dbReference type="Pfam" id="PF00136"/>
    </source>
</evidence>
<keyword evidence="12" id="KW-1185">Reference proteome</keyword>
<dbReference type="Proteomes" id="UP000247702">
    <property type="component" value="Unassembled WGS sequence"/>
</dbReference>
<feature type="region of interest" description="Disordered" evidence="8">
    <location>
        <begin position="1"/>
        <end position="23"/>
    </location>
</feature>
<dbReference type="InterPro" id="IPR042087">
    <property type="entry name" value="DNA_pol_B_thumb"/>
</dbReference>
<keyword evidence="7" id="KW-0235">DNA replication</keyword>
<keyword evidence="4 7" id="KW-0239">DNA-directed DNA polymerase</keyword>
<feature type="region of interest" description="Disordered" evidence="8">
    <location>
        <begin position="1096"/>
        <end position="1123"/>
    </location>
</feature>
<proteinExistence type="inferred from homology"/>
<dbReference type="EC" id="2.7.7.7" evidence="7"/>
<evidence type="ECO:0000256" key="3">
    <source>
        <dbReference type="ARBA" id="ARBA00022695"/>
    </source>
</evidence>
<name>A0A2Z6RET5_9GLOM</name>
<evidence type="ECO:0000256" key="8">
    <source>
        <dbReference type="SAM" id="MobiDB-lite"/>
    </source>
</evidence>
<dbReference type="InterPro" id="IPR050240">
    <property type="entry name" value="DNA_pol_type-B"/>
</dbReference>
<dbReference type="InterPro" id="IPR023211">
    <property type="entry name" value="DNA_pol_palm_dom_sf"/>
</dbReference>
<dbReference type="InterPro" id="IPR012337">
    <property type="entry name" value="RNaseH-like_sf"/>
</dbReference>
<dbReference type="Pfam" id="PF00136">
    <property type="entry name" value="DNA_pol_B"/>
    <property type="match status" value="3"/>
</dbReference>
<comment type="similarity">
    <text evidence="1 7">Belongs to the DNA polymerase type-B family.</text>
</comment>
<evidence type="ECO:0000313" key="12">
    <source>
        <dbReference type="Proteomes" id="UP000247702"/>
    </source>
</evidence>
<feature type="domain" description="DNA-directed DNA polymerase family B exonuclease" evidence="10">
    <location>
        <begin position="220"/>
        <end position="416"/>
    </location>
</feature>
<dbReference type="STRING" id="94130.A0A2Z6RET5"/>
<dbReference type="InterPro" id="IPR006133">
    <property type="entry name" value="DNA-dir_DNA_pol_B_exonuc"/>
</dbReference>
<dbReference type="Pfam" id="PF03104">
    <property type="entry name" value="DNA_pol_B_exo1"/>
    <property type="match status" value="1"/>
</dbReference>
<dbReference type="InterPro" id="IPR036397">
    <property type="entry name" value="RNaseH_sf"/>
</dbReference>
<dbReference type="SUPFAM" id="SSF56672">
    <property type="entry name" value="DNA/RNA polymerases"/>
    <property type="match status" value="1"/>
</dbReference>
<dbReference type="SUPFAM" id="SSF53098">
    <property type="entry name" value="Ribonuclease H-like"/>
    <property type="match status" value="1"/>
</dbReference>
<feature type="domain" description="DNA-directed DNA polymerase family B multifunctional" evidence="9">
    <location>
        <begin position="713"/>
        <end position="787"/>
    </location>
</feature>
<dbReference type="PRINTS" id="PR00106">
    <property type="entry name" value="DNAPOLB"/>
</dbReference>
<reference evidence="11 12" key="1">
    <citation type="submission" date="2017-11" db="EMBL/GenBank/DDBJ databases">
        <title>The genome of Rhizophagus clarus HR1 reveals common genetic basis of auxotrophy among arbuscular mycorrhizal fungi.</title>
        <authorList>
            <person name="Kobayashi Y."/>
        </authorList>
    </citation>
    <scope>NUCLEOTIDE SEQUENCE [LARGE SCALE GENOMIC DNA]</scope>
    <source>
        <strain evidence="11 12">HR1</strain>
    </source>
</reference>
<dbReference type="GO" id="GO:0006261">
    <property type="term" value="P:DNA-templated DNA replication"/>
    <property type="evidence" value="ECO:0007669"/>
    <property type="project" value="TreeGrafter"/>
</dbReference>
<comment type="catalytic activity">
    <reaction evidence="6 7">
        <text>DNA(n) + a 2'-deoxyribonucleoside 5'-triphosphate = DNA(n+1) + diphosphate</text>
        <dbReference type="Rhea" id="RHEA:22508"/>
        <dbReference type="Rhea" id="RHEA-COMP:17339"/>
        <dbReference type="Rhea" id="RHEA-COMP:17340"/>
        <dbReference type="ChEBI" id="CHEBI:33019"/>
        <dbReference type="ChEBI" id="CHEBI:61560"/>
        <dbReference type="ChEBI" id="CHEBI:173112"/>
        <dbReference type="EC" id="2.7.7.7"/>
    </reaction>
</comment>
<dbReference type="EMBL" id="BEXD01001864">
    <property type="protein sequence ID" value="GBB96059.1"/>
    <property type="molecule type" value="Genomic_DNA"/>
</dbReference>
<dbReference type="GO" id="GO:0003887">
    <property type="term" value="F:DNA-directed DNA polymerase activity"/>
    <property type="evidence" value="ECO:0007669"/>
    <property type="project" value="UniProtKB-KW"/>
</dbReference>
<dbReference type="InterPro" id="IPR006134">
    <property type="entry name" value="DNA-dir_DNA_pol_B_multi_dom"/>
</dbReference>
<evidence type="ECO:0000256" key="6">
    <source>
        <dbReference type="ARBA" id="ARBA00049244"/>
    </source>
</evidence>
<keyword evidence="5 7" id="KW-0238">DNA-binding</keyword>
<keyword evidence="3 7" id="KW-0548">Nucleotidyltransferase</keyword>
<dbReference type="SMART" id="SM00486">
    <property type="entry name" value="POLBc"/>
    <property type="match status" value="1"/>
</dbReference>
<dbReference type="Gene3D" id="3.90.1600.10">
    <property type="entry name" value="Palm domain of DNA polymerase"/>
    <property type="match status" value="1"/>
</dbReference>
<dbReference type="PANTHER" id="PTHR10322:SF23">
    <property type="entry name" value="DNA POLYMERASE DELTA CATALYTIC SUBUNIT"/>
    <property type="match status" value="1"/>
</dbReference>